<dbReference type="RefSeq" id="WP_213655205.1">
    <property type="nucleotide sequence ID" value="NZ_BOSL01000008.1"/>
</dbReference>
<sequence length="166" mass="19444">MLKILQQQYDLIRSARQNLFAFLEELPPHILNQEAPVFGRGTIIRTYAHVVDSYTFWLGSFAFHKINEHRDTPVHEVERADVKFIRERFTEVDEIVERFLNEYSDRWSEPVEQDESWQGYPKAPTPLLLLTHVETHEFHHKGQIVSMARSLGFPPPADDRLGGIFT</sequence>
<dbReference type="InterPro" id="IPR007837">
    <property type="entry name" value="DinB"/>
</dbReference>
<dbReference type="EMBL" id="BOSL01000008">
    <property type="protein sequence ID" value="GIP53724.1"/>
    <property type="molecule type" value="Genomic_DNA"/>
</dbReference>
<dbReference type="Pfam" id="PF05163">
    <property type="entry name" value="DinB"/>
    <property type="match status" value="1"/>
</dbReference>
<comment type="similarity">
    <text evidence="1">Belongs to the DinB family.</text>
</comment>
<organism evidence="3 4">
    <name type="scientific">Paenibacillus vini</name>
    <dbReference type="NCBI Taxonomy" id="1476024"/>
    <lineage>
        <taxon>Bacteria</taxon>
        <taxon>Bacillati</taxon>
        <taxon>Bacillota</taxon>
        <taxon>Bacilli</taxon>
        <taxon>Bacillales</taxon>
        <taxon>Paenibacillaceae</taxon>
        <taxon>Paenibacillus</taxon>
    </lineage>
</organism>
<proteinExistence type="inferred from homology"/>
<evidence type="ECO:0000313" key="3">
    <source>
        <dbReference type="EMBL" id="GIP53724.1"/>
    </source>
</evidence>
<evidence type="ECO:0000256" key="1">
    <source>
        <dbReference type="ARBA" id="ARBA00008635"/>
    </source>
</evidence>
<keyword evidence="2" id="KW-0479">Metal-binding</keyword>
<evidence type="ECO:0000313" key="4">
    <source>
        <dbReference type="Proteomes" id="UP000679992"/>
    </source>
</evidence>
<dbReference type="PANTHER" id="PTHR37302:SF3">
    <property type="entry name" value="DAMAGE-INDUCIBLE PROTEIN DINB"/>
    <property type="match status" value="1"/>
</dbReference>
<dbReference type="PANTHER" id="PTHR37302">
    <property type="entry name" value="SLR1116 PROTEIN"/>
    <property type="match status" value="1"/>
</dbReference>
<dbReference type="SUPFAM" id="SSF109854">
    <property type="entry name" value="DinB/YfiT-like putative metalloenzymes"/>
    <property type="match status" value="1"/>
</dbReference>
<dbReference type="InterPro" id="IPR034660">
    <property type="entry name" value="DinB/YfiT-like"/>
</dbReference>
<reference evidence="3 4" key="1">
    <citation type="submission" date="2021-03" db="EMBL/GenBank/DDBJ databases">
        <title>Antimicrobial resistance genes in bacteria isolated from Japanese honey, and their potential for conferring macrolide and lincosamide resistance in the American foulbrood pathogen Paenibacillus larvae.</title>
        <authorList>
            <person name="Okamoto M."/>
            <person name="Kumagai M."/>
            <person name="Kanamori H."/>
            <person name="Takamatsu D."/>
        </authorList>
    </citation>
    <scope>NUCLEOTIDE SEQUENCE [LARGE SCALE GENOMIC DNA]</scope>
    <source>
        <strain evidence="3 4">J42TS3</strain>
    </source>
</reference>
<dbReference type="Proteomes" id="UP000679992">
    <property type="component" value="Unassembled WGS sequence"/>
</dbReference>
<dbReference type="Gene3D" id="1.20.120.450">
    <property type="entry name" value="dinb family like domain"/>
    <property type="match status" value="1"/>
</dbReference>
<protein>
    <submittedName>
        <fullName evidence="3">DNA damage-inducible protein DinB</fullName>
    </submittedName>
</protein>
<gene>
    <name evidence="3" type="ORF">J42TS3_27590</name>
</gene>
<comment type="caution">
    <text evidence="3">The sequence shown here is derived from an EMBL/GenBank/DDBJ whole genome shotgun (WGS) entry which is preliminary data.</text>
</comment>
<evidence type="ECO:0000256" key="2">
    <source>
        <dbReference type="ARBA" id="ARBA00022723"/>
    </source>
</evidence>
<accession>A0ABQ4MCR6</accession>
<name>A0ABQ4MCR6_9BACL</name>
<keyword evidence="4" id="KW-1185">Reference proteome</keyword>